<evidence type="ECO:0000256" key="3">
    <source>
        <dbReference type="PROSITE-ProRule" id="PRU00023"/>
    </source>
</evidence>
<dbReference type="SMART" id="SM00248">
    <property type="entry name" value="ANK"/>
    <property type="match status" value="4"/>
</dbReference>
<dbReference type="Proteomes" id="UP001216907">
    <property type="component" value="Unassembled WGS sequence"/>
</dbReference>
<accession>A0ABT6FIY4</accession>
<dbReference type="PANTHER" id="PTHR24180">
    <property type="entry name" value="CYCLIN-DEPENDENT KINASE INHIBITOR 2C-RELATED"/>
    <property type="match status" value="1"/>
</dbReference>
<dbReference type="EMBL" id="JARRAG010000002">
    <property type="protein sequence ID" value="MDG3007546.1"/>
    <property type="molecule type" value="Genomic_DNA"/>
</dbReference>
<dbReference type="InterPro" id="IPR002110">
    <property type="entry name" value="Ankyrin_rpt"/>
</dbReference>
<evidence type="ECO:0000313" key="4">
    <source>
        <dbReference type="EMBL" id="MDG3007546.1"/>
    </source>
</evidence>
<feature type="repeat" description="ANK" evidence="3">
    <location>
        <begin position="99"/>
        <end position="135"/>
    </location>
</feature>
<dbReference type="Gene3D" id="1.25.40.20">
    <property type="entry name" value="Ankyrin repeat-containing domain"/>
    <property type="match status" value="2"/>
</dbReference>
<evidence type="ECO:0000256" key="2">
    <source>
        <dbReference type="ARBA" id="ARBA00023043"/>
    </source>
</evidence>
<keyword evidence="5" id="KW-1185">Reference proteome</keyword>
<dbReference type="Pfam" id="PF12796">
    <property type="entry name" value="Ank_2"/>
    <property type="match status" value="2"/>
</dbReference>
<dbReference type="SUPFAM" id="SSF48403">
    <property type="entry name" value="Ankyrin repeat"/>
    <property type="match status" value="1"/>
</dbReference>
<feature type="repeat" description="ANK" evidence="3">
    <location>
        <begin position="150"/>
        <end position="182"/>
    </location>
</feature>
<dbReference type="PROSITE" id="PS50088">
    <property type="entry name" value="ANK_REPEAT"/>
    <property type="match status" value="2"/>
</dbReference>
<name>A0ABT6FIY4_9BACT</name>
<organism evidence="4 5">
    <name type="scientific">Paludisphaera mucosa</name>
    <dbReference type="NCBI Taxonomy" id="3030827"/>
    <lineage>
        <taxon>Bacteria</taxon>
        <taxon>Pseudomonadati</taxon>
        <taxon>Planctomycetota</taxon>
        <taxon>Planctomycetia</taxon>
        <taxon>Isosphaerales</taxon>
        <taxon>Isosphaeraceae</taxon>
        <taxon>Paludisphaera</taxon>
    </lineage>
</organism>
<protein>
    <submittedName>
        <fullName evidence="4">Ankyrin repeat domain-containing protein</fullName>
    </submittedName>
</protein>
<gene>
    <name evidence="4" type="ORF">PZE19_27605</name>
</gene>
<keyword evidence="2 3" id="KW-0040">ANK repeat</keyword>
<dbReference type="PRINTS" id="PR01415">
    <property type="entry name" value="ANKYRIN"/>
</dbReference>
<evidence type="ECO:0000256" key="1">
    <source>
        <dbReference type="ARBA" id="ARBA00022737"/>
    </source>
</evidence>
<evidence type="ECO:0000313" key="5">
    <source>
        <dbReference type="Proteomes" id="UP001216907"/>
    </source>
</evidence>
<proteinExistence type="predicted"/>
<dbReference type="InterPro" id="IPR051637">
    <property type="entry name" value="Ank_repeat_dom-contain_49"/>
</dbReference>
<comment type="caution">
    <text evidence="4">The sequence shown here is derived from an EMBL/GenBank/DDBJ whole genome shotgun (WGS) entry which is preliminary data.</text>
</comment>
<dbReference type="PROSITE" id="PS50297">
    <property type="entry name" value="ANK_REP_REGION"/>
    <property type="match status" value="2"/>
</dbReference>
<keyword evidence="1" id="KW-0677">Repeat</keyword>
<reference evidence="4 5" key="1">
    <citation type="submission" date="2023-03" db="EMBL/GenBank/DDBJ databases">
        <title>Paludisphaera mucosa sp. nov. a novel planctomycete from northern fen.</title>
        <authorList>
            <person name="Ivanova A."/>
        </authorList>
    </citation>
    <scope>NUCLEOTIDE SEQUENCE [LARGE SCALE GENOMIC DNA]</scope>
    <source>
        <strain evidence="4 5">Pla2</strain>
    </source>
</reference>
<sequence length="257" mass="28437">MNKKEILERIGDGRTDLVFELLCLPDWREVLEEGPVRALQWFVYYNDVTALKAVLEAGGDLGSLSLDAELGHAAFFGHWKVCDFLIRHGADVNAALPDTGETPLHGALAKSGRPYYLYVVRLLVEHGADVNARTIPDRETGAFMRDVRTKGETPLHRAAAYGDEAVVSFLLEHGADREARDCHGDSPLSWASEHLRPGSILALLTFGRHRIGEDSRRRIVSDHGAGWGNGMEWKLLGEYLPESGHPPEPDPAEDPRS</sequence>
<dbReference type="PANTHER" id="PTHR24180:SF45">
    <property type="entry name" value="POLY [ADP-RIBOSE] POLYMERASE TANKYRASE"/>
    <property type="match status" value="1"/>
</dbReference>
<dbReference type="RefSeq" id="WP_277863824.1">
    <property type="nucleotide sequence ID" value="NZ_JARRAG010000002.1"/>
</dbReference>
<dbReference type="InterPro" id="IPR036770">
    <property type="entry name" value="Ankyrin_rpt-contain_sf"/>
</dbReference>